<name>B6UCD6_MAIZE</name>
<reference evidence="1" key="1">
    <citation type="journal article" date="2009" name="Plant Mol. Biol.">
        <title>Insights into corn genes derived from large-scale cDNA sequencing.</title>
        <authorList>
            <person name="Alexandrov N.N."/>
            <person name="Brover V.V."/>
            <person name="Freidin S."/>
            <person name="Troukhan M.E."/>
            <person name="Tatarinova T.V."/>
            <person name="Zhang H."/>
            <person name="Swaller T.J."/>
            <person name="Lu Y.P."/>
            <person name="Bouck J."/>
            <person name="Flavell R.B."/>
            <person name="Feldmann K.A."/>
        </authorList>
    </citation>
    <scope>NUCLEOTIDE SEQUENCE</scope>
</reference>
<accession>B6UCD6</accession>
<sequence length="51" mass="5731">MAKGRQGQRNISHAAVTPSLLRSYAASRRCKQASDLTRLRKVREPMYPSSV</sequence>
<evidence type="ECO:0000313" key="1">
    <source>
        <dbReference type="EMBL" id="ACG47019.1"/>
    </source>
</evidence>
<protein>
    <submittedName>
        <fullName evidence="1">Uncharacterized protein</fullName>
    </submittedName>
</protein>
<organism evidence="1">
    <name type="scientific">Zea mays</name>
    <name type="common">Maize</name>
    <dbReference type="NCBI Taxonomy" id="4577"/>
    <lineage>
        <taxon>Eukaryota</taxon>
        <taxon>Viridiplantae</taxon>
        <taxon>Streptophyta</taxon>
        <taxon>Embryophyta</taxon>
        <taxon>Tracheophyta</taxon>
        <taxon>Spermatophyta</taxon>
        <taxon>Magnoliopsida</taxon>
        <taxon>Liliopsida</taxon>
        <taxon>Poales</taxon>
        <taxon>Poaceae</taxon>
        <taxon>PACMAD clade</taxon>
        <taxon>Panicoideae</taxon>
        <taxon>Andropogonodae</taxon>
        <taxon>Andropogoneae</taxon>
        <taxon>Tripsacinae</taxon>
        <taxon>Zea</taxon>
    </lineage>
</organism>
<dbReference type="EMBL" id="EU974901">
    <property type="protein sequence ID" value="ACG47019.1"/>
    <property type="molecule type" value="mRNA"/>
</dbReference>
<dbReference type="AlphaFoldDB" id="B6UCD6"/>
<proteinExistence type="evidence at transcript level"/>